<feature type="region of interest" description="Disordered" evidence="2">
    <location>
        <begin position="112"/>
        <end position="132"/>
    </location>
</feature>
<dbReference type="PANTHER" id="PTHR43855:SF1">
    <property type="entry name" value="THIOSULFATE SULFURTRANSFERASE"/>
    <property type="match status" value="1"/>
</dbReference>
<dbReference type="AlphaFoldDB" id="A0RXK7"/>
<feature type="domain" description="Rhodanese" evidence="3">
    <location>
        <begin position="13"/>
        <end position="120"/>
    </location>
</feature>
<organism evidence="4 5">
    <name type="scientific">Cenarchaeum symbiosum (strain A)</name>
    <dbReference type="NCBI Taxonomy" id="414004"/>
    <lineage>
        <taxon>Archaea</taxon>
        <taxon>Nitrososphaerota</taxon>
        <taxon>Candidatus Cenarchaeales</taxon>
        <taxon>Candidatus Cenarchaeaceae</taxon>
        <taxon>Candidatus Cenarchaeum</taxon>
    </lineage>
</organism>
<dbReference type="EMBL" id="DP000238">
    <property type="protein sequence ID" value="ABK78074.1"/>
    <property type="molecule type" value="Genomic_DNA"/>
</dbReference>
<dbReference type="InterPro" id="IPR051126">
    <property type="entry name" value="Thiosulfate_sulfurtransferase"/>
</dbReference>
<dbReference type="PROSITE" id="PS00380">
    <property type="entry name" value="RHODANESE_1"/>
    <property type="match status" value="1"/>
</dbReference>
<evidence type="ECO:0000256" key="2">
    <source>
        <dbReference type="SAM" id="MobiDB-lite"/>
    </source>
</evidence>
<evidence type="ECO:0000313" key="4">
    <source>
        <dbReference type="EMBL" id="ABK78074.1"/>
    </source>
</evidence>
<reference evidence="4 5" key="1">
    <citation type="journal article" date="2006" name="Proc. Natl. Acad. Sci. U.S.A.">
        <title>Genomic analysis of the uncultivated marine crenarchaeote Cenarchaeum symbiosum.</title>
        <authorList>
            <person name="Hallam S.J."/>
            <person name="Konstantinidis K.T."/>
            <person name="Putnam N."/>
            <person name="Schleper C."/>
            <person name="Watanabe Y."/>
            <person name="Sugahara J."/>
            <person name="Preston C."/>
            <person name="de la Torre J."/>
            <person name="Richardson P.M."/>
            <person name="DeLong E.F."/>
        </authorList>
    </citation>
    <scope>NUCLEOTIDE SEQUENCE [LARGE SCALE GENOMIC DNA]</scope>
    <source>
        <strain evidence="5">A</strain>
    </source>
</reference>
<keyword evidence="5" id="KW-1185">Reference proteome</keyword>
<dbReference type="HOGENOM" id="CLU_031618_1_7_2"/>
<evidence type="ECO:0000259" key="3">
    <source>
        <dbReference type="PROSITE" id="PS50206"/>
    </source>
</evidence>
<accession>A0RXK7</accession>
<dbReference type="InterPro" id="IPR001307">
    <property type="entry name" value="Thiosulphate_STrfase_CS"/>
</dbReference>
<keyword evidence="1" id="KW-0677">Repeat</keyword>
<proteinExistence type="predicted"/>
<feature type="domain" description="Rhodanese" evidence="3">
    <location>
        <begin position="148"/>
        <end position="256"/>
    </location>
</feature>
<dbReference type="Pfam" id="PF00581">
    <property type="entry name" value="Rhodanese"/>
    <property type="match status" value="2"/>
</dbReference>
<protein>
    <submittedName>
        <fullName evidence="4">Rhodanese-related sulfurtransferase</fullName>
        <ecNumber evidence="4">2.8.1.1</ecNumber>
    </submittedName>
</protein>
<sequence length="263" mass="28280">MLVGAAELEGMLGSADTVVIDVRDFGEYSSGHIPGAVNLDLFAYHWADTSARGIEAFNEQTVQMFTHCGVAGRKAVFYDDGSGMVAPRGVWLLEYLSHGDAQMLDGGFRGWTAGGRPSEAGTNPFDPRPFEGRPDPDLLAGFGYIRDNLGRLTLIDARSPGEFDGSVVRAARGGHMPGAENIEYRLNMSDDGTFLPREKIRGLYRAPLDAEIVAYCQGAYRAANTYVALKSAGYSNVRVYLGSWGEWGNRAGLPVDGPVSASS</sequence>
<dbReference type="PROSITE" id="PS50206">
    <property type="entry name" value="RHODANESE_3"/>
    <property type="match status" value="2"/>
</dbReference>
<dbReference type="PANTHER" id="PTHR43855">
    <property type="entry name" value="THIOSULFATE SULFURTRANSFERASE"/>
    <property type="match status" value="1"/>
</dbReference>
<dbReference type="InterPro" id="IPR036873">
    <property type="entry name" value="Rhodanese-like_dom_sf"/>
</dbReference>
<dbReference type="InterPro" id="IPR001763">
    <property type="entry name" value="Rhodanese-like_dom"/>
</dbReference>
<dbReference type="GO" id="GO:0004792">
    <property type="term" value="F:thiosulfate-cyanide sulfurtransferase activity"/>
    <property type="evidence" value="ECO:0007669"/>
    <property type="project" value="UniProtKB-EC"/>
</dbReference>
<gene>
    <name evidence="4" type="ordered locus">CENSYa_1452</name>
</gene>
<dbReference type="Gene3D" id="3.40.250.10">
    <property type="entry name" value="Rhodanese-like domain"/>
    <property type="match status" value="2"/>
</dbReference>
<evidence type="ECO:0000256" key="1">
    <source>
        <dbReference type="ARBA" id="ARBA00022737"/>
    </source>
</evidence>
<dbReference type="Proteomes" id="UP000000758">
    <property type="component" value="Chromosome"/>
</dbReference>
<dbReference type="EC" id="2.8.1.1" evidence="4"/>
<dbReference type="KEGG" id="csy:CENSYa_1452"/>
<dbReference type="SMART" id="SM00450">
    <property type="entry name" value="RHOD"/>
    <property type="match status" value="2"/>
</dbReference>
<dbReference type="EnsemblBacteria" id="ABK78074">
    <property type="protein sequence ID" value="ABK78074"/>
    <property type="gene ID" value="CENSYa_1452"/>
</dbReference>
<dbReference type="CDD" id="cd01449">
    <property type="entry name" value="TST_Repeat_2"/>
    <property type="match status" value="1"/>
</dbReference>
<dbReference type="SUPFAM" id="SSF52821">
    <property type="entry name" value="Rhodanese/Cell cycle control phosphatase"/>
    <property type="match status" value="2"/>
</dbReference>
<dbReference type="STRING" id="414004.CENSYa_1452"/>
<evidence type="ECO:0000313" key="5">
    <source>
        <dbReference type="Proteomes" id="UP000000758"/>
    </source>
</evidence>
<name>A0RXK7_CENSY</name>
<keyword evidence="4" id="KW-0808">Transferase</keyword>